<evidence type="ECO:0000313" key="6">
    <source>
        <dbReference type="EMBL" id="KAI5074559.1"/>
    </source>
</evidence>
<dbReference type="AlphaFoldDB" id="A0A9D4ZGG8"/>
<dbReference type="EMBL" id="JABFUD020000010">
    <property type="protein sequence ID" value="KAI5074559.1"/>
    <property type="molecule type" value="Genomic_DNA"/>
</dbReference>
<dbReference type="PANTHER" id="PTHR11926:SF1494">
    <property type="entry name" value="FLAVONOL 3-O-GLUCOSYLTRANSFERASE UGT76E12-RELATED"/>
    <property type="match status" value="1"/>
</dbReference>
<dbReference type="EC" id="2.4.1.-" evidence="5"/>
<dbReference type="FunFam" id="3.40.50.2000:FF:000056">
    <property type="entry name" value="Glycosyltransferase"/>
    <property type="match status" value="1"/>
</dbReference>
<accession>A0A9D4ZGG8</accession>
<dbReference type="Proteomes" id="UP000886520">
    <property type="component" value="Chromosome 10"/>
</dbReference>
<dbReference type="GO" id="GO:0080044">
    <property type="term" value="F:quercetin 7-O-glucosyltransferase activity"/>
    <property type="evidence" value="ECO:0007669"/>
    <property type="project" value="TreeGrafter"/>
</dbReference>
<dbReference type="InterPro" id="IPR002213">
    <property type="entry name" value="UDP_glucos_trans"/>
</dbReference>
<keyword evidence="8" id="KW-1185">Reference proteome</keyword>
<protein>
    <recommendedName>
        <fullName evidence="5">Glycosyltransferase</fullName>
        <ecNumber evidence="5">2.4.1.-</ecNumber>
    </recommendedName>
</protein>
<evidence type="ECO:0000313" key="8">
    <source>
        <dbReference type="Proteomes" id="UP000886520"/>
    </source>
</evidence>
<evidence type="ECO:0000313" key="7">
    <source>
        <dbReference type="EMBL" id="KAI5075003.1"/>
    </source>
</evidence>
<keyword evidence="3 4" id="KW-0808">Transferase</keyword>
<gene>
    <name evidence="6" type="ORF">GOP47_0010520</name>
    <name evidence="7" type="ORF">GOP47_0010964</name>
</gene>
<dbReference type="OrthoDB" id="1910929at2759"/>
<dbReference type="PROSITE" id="PS00375">
    <property type="entry name" value="UDPGT"/>
    <property type="match status" value="1"/>
</dbReference>
<evidence type="ECO:0000256" key="5">
    <source>
        <dbReference type="RuleBase" id="RU362057"/>
    </source>
</evidence>
<reference evidence="6" key="1">
    <citation type="submission" date="2021-01" db="EMBL/GenBank/DDBJ databases">
        <title>Adiantum capillus-veneris genome.</title>
        <authorList>
            <person name="Fang Y."/>
            <person name="Liao Q."/>
        </authorList>
    </citation>
    <scope>NUCLEOTIDE SEQUENCE</scope>
    <source>
        <strain evidence="6">H3</strain>
        <tissue evidence="6">Leaf</tissue>
    </source>
</reference>
<dbReference type="EMBL" id="JABFUD020000010">
    <property type="protein sequence ID" value="KAI5075003.1"/>
    <property type="molecule type" value="Genomic_DNA"/>
</dbReference>
<dbReference type="Gene3D" id="3.40.50.2000">
    <property type="entry name" value="Glycogen Phosphorylase B"/>
    <property type="match status" value="2"/>
</dbReference>
<dbReference type="InterPro" id="IPR035595">
    <property type="entry name" value="UDP_glycos_trans_CS"/>
</dbReference>
<dbReference type="CDD" id="cd03784">
    <property type="entry name" value="GT1_Gtf-like"/>
    <property type="match status" value="1"/>
</dbReference>
<evidence type="ECO:0000256" key="4">
    <source>
        <dbReference type="RuleBase" id="RU003718"/>
    </source>
</evidence>
<dbReference type="Pfam" id="PF00201">
    <property type="entry name" value="UDPGT"/>
    <property type="match status" value="1"/>
</dbReference>
<evidence type="ECO:0000256" key="1">
    <source>
        <dbReference type="ARBA" id="ARBA00009995"/>
    </source>
</evidence>
<organism evidence="6 8">
    <name type="scientific">Adiantum capillus-veneris</name>
    <name type="common">Maidenhair fern</name>
    <dbReference type="NCBI Taxonomy" id="13818"/>
    <lineage>
        <taxon>Eukaryota</taxon>
        <taxon>Viridiplantae</taxon>
        <taxon>Streptophyta</taxon>
        <taxon>Embryophyta</taxon>
        <taxon>Tracheophyta</taxon>
        <taxon>Polypodiopsida</taxon>
        <taxon>Polypodiidae</taxon>
        <taxon>Polypodiales</taxon>
        <taxon>Pteridineae</taxon>
        <taxon>Pteridaceae</taxon>
        <taxon>Vittarioideae</taxon>
        <taxon>Adiantum</taxon>
    </lineage>
</organism>
<dbReference type="SUPFAM" id="SSF53756">
    <property type="entry name" value="UDP-Glycosyltransferase/glycogen phosphorylase"/>
    <property type="match status" value="1"/>
</dbReference>
<evidence type="ECO:0000256" key="2">
    <source>
        <dbReference type="ARBA" id="ARBA00022676"/>
    </source>
</evidence>
<sequence>MAASCHEQPGQQQAELISSSNLGSIKPSPHALLLPYPAQGHINPFMQVGQRLVAQGVRVTLATVDHLYAKIVRSSQQQLSSSGTHTAHNHFQLLGIKDGLPPDFDRDTWTEFLQNSIDYGLLESALELVESLASQGHPITCIVSDFFLRWASSLAEQAAVPEFILWPQCASVFSIYLHVDAIIASGYDPFEANVPATASRETPMTLITCVPGLPMGIHPGDLPLEYRFFGKAGVDWIRGVLSDRFKCMGKAMGVIGNSFEALEPEVLGALTLEFQKGIPHPNYGNCWPKSIRLVGPLLPMTEGKVGGVGGDAVSGASSFWAEEVDECREWLDLQPSASVILVAFGSISTMNVEQVQELALGLAGSGERCLWVIRENAIKGGSEAESSVQLEEVLPKGFLEKRKQGVCKVVRWAPQAMVLSHPAVGGFFSHCGWNSTLESLCSGVPLLGWPWFMDQVTNCWLASQVWKVGLTLERDQNNQASRAQVERGVRQLMSGALASSLRARARQLSDLAHQALLLNHNFLSFVDDIRNLPLV</sequence>
<proteinExistence type="inferred from homology"/>
<keyword evidence="2 4" id="KW-0328">Glycosyltransferase</keyword>
<comment type="caution">
    <text evidence="6">The sequence shown here is derived from an EMBL/GenBank/DDBJ whole genome shotgun (WGS) entry which is preliminary data.</text>
</comment>
<comment type="similarity">
    <text evidence="1 4">Belongs to the UDP-glycosyltransferase family.</text>
</comment>
<dbReference type="PANTHER" id="PTHR11926">
    <property type="entry name" value="GLUCOSYL/GLUCURONOSYL TRANSFERASES"/>
    <property type="match status" value="1"/>
</dbReference>
<evidence type="ECO:0000256" key="3">
    <source>
        <dbReference type="ARBA" id="ARBA00022679"/>
    </source>
</evidence>
<name>A0A9D4ZGG8_ADICA</name>
<dbReference type="GO" id="GO:0080043">
    <property type="term" value="F:quercetin 3-O-glucosyltransferase activity"/>
    <property type="evidence" value="ECO:0007669"/>
    <property type="project" value="TreeGrafter"/>
</dbReference>